<organism evidence="2 3">
    <name type="scientific">Candidatus Viadribacter manganicus</name>
    <dbReference type="NCBI Taxonomy" id="1759059"/>
    <lineage>
        <taxon>Bacteria</taxon>
        <taxon>Pseudomonadati</taxon>
        <taxon>Pseudomonadota</taxon>
        <taxon>Alphaproteobacteria</taxon>
        <taxon>Hyphomonadales</taxon>
        <taxon>Hyphomonadaceae</taxon>
        <taxon>Candidatus Viadribacter</taxon>
    </lineage>
</organism>
<accession>A0A1B1AJY3</accession>
<dbReference type="Proteomes" id="UP000092498">
    <property type="component" value="Chromosome"/>
</dbReference>
<protein>
    <recommendedName>
        <fullName evidence="1">DUF4274 domain-containing protein</fullName>
    </recommendedName>
</protein>
<evidence type="ECO:0000313" key="2">
    <source>
        <dbReference type="EMBL" id="ANP46878.1"/>
    </source>
</evidence>
<keyword evidence="3" id="KW-1185">Reference proteome</keyword>
<name>A0A1B1AJY3_9PROT</name>
<dbReference type="AlphaFoldDB" id="A0A1B1AJY3"/>
<dbReference type="InParanoid" id="A0A1B1AJY3"/>
<reference evidence="2 3" key="1">
    <citation type="submission" date="2015-11" db="EMBL/GenBank/DDBJ databases">
        <title>Whole-Genome Sequence of Candidatus Oderbacter manganicum from the National Park Lower Oder Valley, Germany.</title>
        <authorList>
            <person name="Braun B."/>
            <person name="Liere K."/>
            <person name="Szewzyk U."/>
        </authorList>
    </citation>
    <scope>NUCLEOTIDE SEQUENCE [LARGE SCALE GENOMIC DNA]</scope>
    <source>
        <strain evidence="2 3">OTSz_A_272</strain>
    </source>
</reference>
<evidence type="ECO:0000313" key="3">
    <source>
        <dbReference type="Proteomes" id="UP000092498"/>
    </source>
</evidence>
<gene>
    <name evidence="2" type="ORF">ATE48_13605</name>
</gene>
<dbReference type="EMBL" id="CP013244">
    <property type="protein sequence ID" value="ANP46878.1"/>
    <property type="molecule type" value="Genomic_DNA"/>
</dbReference>
<evidence type="ECO:0000259" key="1">
    <source>
        <dbReference type="Pfam" id="PF14096"/>
    </source>
</evidence>
<feature type="domain" description="DUF4274" evidence="1">
    <location>
        <begin position="53"/>
        <end position="128"/>
    </location>
</feature>
<dbReference type="Pfam" id="PF14096">
    <property type="entry name" value="DUF4274"/>
    <property type="match status" value="1"/>
</dbReference>
<dbReference type="KEGG" id="cbot:ATE48_13605"/>
<sequence>MPVSEQRLAEIRELSNDERVDRIDTSQFSDADWERFHNELNAETLAFCRDNRDPEELHAFASTWNWDGGFEALEEITRNPACERATALYIYWHGAPEWYRQYTDRDAVAEAKGDADLFDFLTRIETRYVAGEFALGSIAFDPTNADGEGGYSLVGSYDDISGKFVRSLPPAMYEPIRLK</sequence>
<dbReference type="InterPro" id="IPR025369">
    <property type="entry name" value="DUF4274"/>
</dbReference>
<proteinExistence type="predicted"/>
<dbReference type="RefSeq" id="WP_066772388.1">
    <property type="nucleotide sequence ID" value="NZ_CP013244.1"/>
</dbReference>